<evidence type="ECO:0000256" key="1">
    <source>
        <dbReference type="SAM" id="Phobius"/>
    </source>
</evidence>
<dbReference type="EMBL" id="CP020946">
    <property type="protein sequence ID" value="ASD64674.1"/>
    <property type="molecule type" value="Genomic_DNA"/>
</dbReference>
<accession>A0A1Z3NB25</accession>
<evidence type="ECO:0000313" key="3">
    <source>
        <dbReference type="Proteomes" id="UP000197003"/>
    </source>
</evidence>
<feature type="transmembrane region" description="Helical" evidence="1">
    <location>
        <begin position="99"/>
        <end position="132"/>
    </location>
</feature>
<sequence length="227" mass="24864">MLDFSVLNSSFANPTWISIIYAFLLSFILGTALAVAYVKTFRGLSYSLNFLHGLVLLPIVIAIAMQAIGDNVARGIGMIGALSLLRFRTNVKDPRDMFFIFASLAVGLASGVHAYGIAILGTVCFILALTVLQKSPFAAGPQFDGLLRLNLSRSGQDQREVEDVLGKSCRHFALATIREMGQGERLDFSYQVRLKPRQTSAELVEELGRISSVRGLNFMNQESVIEV</sequence>
<dbReference type="Proteomes" id="UP000197003">
    <property type="component" value="Chromosome"/>
</dbReference>
<feature type="transmembrane region" description="Helical" evidence="1">
    <location>
        <begin position="16"/>
        <end position="38"/>
    </location>
</feature>
<organism evidence="2 3">
    <name type="scientific">Bdellovibrio bacteriovorus</name>
    <dbReference type="NCBI Taxonomy" id="959"/>
    <lineage>
        <taxon>Bacteria</taxon>
        <taxon>Pseudomonadati</taxon>
        <taxon>Bdellovibrionota</taxon>
        <taxon>Bdellovibrionia</taxon>
        <taxon>Bdellovibrionales</taxon>
        <taxon>Pseudobdellovibrionaceae</taxon>
        <taxon>Bdellovibrio</taxon>
    </lineage>
</organism>
<dbReference type="InterPro" id="IPR032531">
    <property type="entry name" value="DUF4956"/>
</dbReference>
<dbReference type="RefSeq" id="WP_088566124.1">
    <property type="nucleotide sequence ID" value="NZ_CP020946.1"/>
</dbReference>
<name>A0A1Z3NB25_BDEBC</name>
<keyword evidence="1" id="KW-0472">Membrane</keyword>
<feature type="transmembrane region" description="Helical" evidence="1">
    <location>
        <begin position="50"/>
        <end position="68"/>
    </location>
</feature>
<reference evidence="2 3" key="1">
    <citation type="submission" date="2017-04" db="EMBL/GenBank/DDBJ databases">
        <title>Whole genome sequence of Bdellovibrio bacteriovorus strain SSB218315.</title>
        <authorList>
            <person name="Oyedara O."/>
            <person name="Rodriguez-Perez M.A."/>
        </authorList>
    </citation>
    <scope>NUCLEOTIDE SEQUENCE [LARGE SCALE GENOMIC DNA]</scope>
    <source>
        <strain evidence="2 3">SSB218315</strain>
    </source>
</reference>
<evidence type="ECO:0000313" key="2">
    <source>
        <dbReference type="EMBL" id="ASD64674.1"/>
    </source>
</evidence>
<proteinExistence type="predicted"/>
<dbReference type="OrthoDB" id="9803265at2"/>
<dbReference type="Pfam" id="PF16316">
    <property type="entry name" value="DUF4956"/>
    <property type="match status" value="1"/>
</dbReference>
<protein>
    <submittedName>
        <fullName evidence="2">DUF4956 domain-containing protein</fullName>
    </submittedName>
</protein>
<dbReference type="AlphaFoldDB" id="A0A1Z3NB25"/>
<gene>
    <name evidence="2" type="ORF">B9G79_14415</name>
</gene>
<keyword evidence="1" id="KW-0812">Transmembrane</keyword>
<keyword evidence="1" id="KW-1133">Transmembrane helix</keyword>